<name>A0A6M3LHH2_9ZZZZ</name>
<evidence type="ECO:0000313" key="1">
    <source>
        <dbReference type="EMBL" id="QJA94696.1"/>
    </source>
</evidence>
<reference evidence="1" key="1">
    <citation type="submission" date="2020-03" db="EMBL/GenBank/DDBJ databases">
        <title>The deep terrestrial virosphere.</title>
        <authorList>
            <person name="Holmfeldt K."/>
            <person name="Nilsson E."/>
            <person name="Simone D."/>
            <person name="Lopez-Fernandez M."/>
            <person name="Wu X."/>
            <person name="de Brujin I."/>
            <person name="Lundin D."/>
            <person name="Andersson A."/>
            <person name="Bertilsson S."/>
            <person name="Dopson M."/>
        </authorList>
    </citation>
    <scope>NUCLEOTIDE SEQUENCE</scope>
    <source>
        <strain evidence="1">MM415B03781</strain>
    </source>
</reference>
<gene>
    <name evidence="1" type="ORF">MM415B03781_0008</name>
</gene>
<dbReference type="InterPro" id="IPR056209">
    <property type="entry name" value="SU10_adaptor"/>
</dbReference>
<organism evidence="1">
    <name type="scientific">viral metagenome</name>
    <dbReference type="NCBI Taxonomy" id="1070528"/>
    <lineage>
        <taxon>unclassified sequences</taxon>
        <taxon>metagenomes</taxon>
        <taxon>organismal metagenomes</taxon>
    </lineage>
</organism>
<sequence length="248" mass="27226">MIGRELVLNLRETHLDDVKVPYLWETDSLLRLLNYAEVQACRRAHLLIDGTTANDYGTAGTAGTLGQKPLCTVTLVAGTATYNLSPKILSIKRCQLGSMTTPLSGPVSYDDLDYQLLPGWTGTAGSIGTAGSGGHPEVFLNKPGNTITFVRAPSASDTAYLVVSRIPLISFTLQTAPEIDEQHHDGLLDWAAHLAFMKNDSDTLNLNLSKTYEDRFTLRFGPLPDAAAERWMKTFSQKQRMRPRAWGS</sequence>
<dbReference type="Pfam" id="PF24175">
    <property type="entry name" value="SU10_adaptor"/>
    <property type="match status" value="1"/>
</dbReference>
<dbReference type="EMBL" id="MT143253">
    <property type="protein sequence ID" value="QJA94696.1"/>
    <property type="molecule type" value="Genomic_DNA"/>
</dbReference>
<proteinExistence type="predicted"/>
<accession>A0A6M3LHH2</accession>
<protein>
    <submittedName>
        <fullName evidence="1">Uncharacterized protein</fullName>
    </submittedName>
</protein>
<dbReference type="AlphaFoldDB" id="A0A6M3LHH2"/>